<gene>
    <name evidence="2" type="ORF">V9T40_009029</name>
</gene>
<name>A0AAN9TP74_9HEMI</name>
<feature type="compositionally biased region" description="Polar residues" evidence="1">
    <location>
        <begin position="28"/>
        <end position="48"/>
    </location>
</feature>
<organism evidence="2 3">
    <name type="scientific">Parthenolecanium corni</name>
    <dbReference type="NCBI Taxonomy" id="536013"/>
    <lineage>
        <taxon>Eukaryota</taxon>
        <taxon>Metazoa</taxon>
        <taxon>Ecdysozoa</taxon>
        <taxon>Arthropoda</taxon>
        <taxon>Hexapoda</taxon>
        <taxon>Insecta</taxon>
        <taxon>Pterygota</taxon>
        <taxon>Neoptera</taxon>
        <taxon>Paraneoptera</taxon>
        <taxon>Hemiptera</taxon>
        <taxon>Sternorrhyncha</taxon>
        <taxon>Coccoidea</taxon>
        <taxon>Coccidae</taxon>
        <taxon>Parthenolecanium</taxon>
    </lineage>
</organism>
<accession>A0AAN9TP74</accession>
<protein>
    <submittedName>
        <fullName evidence="2">Uncharacterized protein</fullName>
    </submittedName>
</protein>
<dbReference type="EMBL" id="JBBCAQ010000010">
    <property type="protein sequence ID" value="KAK7601588.1"/>
    <property type="molecule type" value="Genomic_DNA"/>
</dbReference>
<feature type="compositionally biased region" description="Low complexity" evidence="1">
    <location>
        <begin position="330"/>
        <end position="352"/>
    </location>
</feature>
<dbReference type="Proteomes" id="UP001367676">
    <property type="component" value="Unassembled WGS sequence"/>
</dbReference>
<dbReference type="AlphaFoldDB" id="A0AAN9TP74"/>
<feature type="compositionally biased region" description="Basic and acidic residues" evidence="1">
    <location>
        <begin position="304"/>
        <end position="313"/>
    </location>
</feature>
<evidence type="ECO:0000313" key="2">
    <source>
        <dbReference type="EMBL" id="KAK7601588.1"/>
    </source>
</evidence>
<feature type="region of interest" description="Disordered" evidence="1">
    <location>
        <begin position="23"/>
        <end position="60"/>
    </location>
</feature>
<reference evidence="2 3" key="1">
    <citation type="submission" date="2024-03" db="EMBL/GenBank/DDBJ databases">
        <title>Adaptation during the transition from Ophiocordyceps entomopathogen to insect associate is accompanied by gene loss and intensified selection.</title>
        <authorList>
            <person name="Ward C.M."/>
            <person name="Onetto C.A."/>
            <person name="Borneman A.R."/>
        </authorList>
    </citation>
    <scope>NUCLEOTIDE SEQUENCE [LARGE SCALE GENOMIC DNA]</scope>
    <source>
        <strain evidence="2">AWRI1</strain>
        <tissue evidence="2">Single Adult Female</tissue>
    </source>
</reference>
<feature type="compositionally biased region" description="Polar residues" evidence="1">
    <location>
        <begin position="314"/>
        <end position="323"/>
    </location>
</feature>
<evidence type="ECO:0000313" key="3">
    <source>
        <dbReference type="Proteomes" id="UP001367676"/>
    </source>
</evidence>
<feature type="region of interest" description="Disordered" evidence="1">
    <location>
        <begin position="297"/>
        <end position="352"/>
    </location>
</feature>
<comment type="caution">
    <text evidence="2">The sequence shown here is derived from an EMBL/GenBank/DDBJ whole genome shotgun (WGS) entry which is preliminary data.</text>
</comment>
<keyword evidence="3" id="KW-1185">Reference proteome</keyword>
<evidence type="ECO:0000256" key="1">
    <source>
        <dbReference type="SAM" id="MobiDB-lite"/>
    </source>
</evidence>
<proteinExistence type="predicted"/>
<sequence length="352" mass="36824">MLSKNHATVCWCAGVLRIIDAAPKRGPTPNQKQPVQQSKFTRSANPSVKGSPKNGGKTKRQFPGIFFQGDSVYPNYYIQHSSPLIDFENSFLQAAFLSGVHYADQAAYLKKHNLTDSNGKSSSSDAKTAAAFEAAFGDKNDNAKGATDLKAKVVAFNGLGNINIVNPFLLAKDNDGNVLKADNGLPGVKAAKLGDVNSSVIALVNPFRGGHLDAVFGPEIAPRYEIHYSPQGVSLDTLPPFAGAGIASAPIGVPPVGPPAFGPAVGPIPPFGIAPSFNTLLNPYPYPYPFLPGFDPKGLKPNGKGHDGKKLDSTEQPTEASSDSNHDATSEAAPADSSSEPTSESSTGEAPQ</sequence>